<protein>
    <submittedName>
        <fullName evidence="2">Acetyltransferase, GNAT family</fullName>
    </submittedName>
</protein>
<gene>
    <name evidence="2" type="ORF">ANASTE_00031</name>
</gene>
<dbReference type="EMBL" id="ABIL02000002">
    <property type="protein sequence ID" value="EDS73607.1"/>
    <property type="molecule type" value="Genomic_DNA"/>
</dbReference>
<dbReference type="SUPFAM" id="SSF55729">
    <property type="entry name" value="Acyl-CoA N-acyltransferases (Nat)"/>
    <property type="match status" value="1"/>
</dbReference>
<accession>B1C5P3</accession>
<evidence type="ECO:0000313" key="3">
    <source>
        <dbReference type="Proteomes" id="UP000005178"/>
    </source>
</evidence>
<dbReference type="RefSeq" id="WP_007049487.1">
    <property type="nucleotide sequence ID" value="NZ_DS560016.1"/>
</dbReference>
<reference evidence="2" key="1">
    <citation type="submission" date="2008-01" db="EMBL/GenBank/DDBJ databases">
        <authorList>
            <person name="Fulton L."/>
            <person name="Clifton S."/>
            <person name="Fulton B."/>
            <person name="Xu J."/>
            <person name="Minx P."/>
            <person name="Pepin K.H."/>
            <person name="Johnson M."/>
            <person name="Thiruvilangam P."/>
            <person name="Bhonagiri V."/>
            <person name="Nash W.E."/>
            <person name="Mardis E.R."/>
            <person name="Wilson R.K."/>
        </authorList>
    </citation>
    <scope>NUCLEOTIDE SEQUENCE [LARGE SCALE GENOMIC DNA]</scope>
    <source>
        <strain evidence="2">DSM 17244</strain>
    </source>
</reference>
<dbReference type="PROSITE" id="PS51186">
    <property type="entry name" value="GNAT"/>
    <property type="match status" value="1"/>
</dbReference>
<feature type="domain" description="N-acetyltransferase" evidence="1">
    <location>
        <begin position="1"/>
        <end position="155"/>
    </location>
</feature>
<dbReference type="STRING" id="445971.ANASTE_00031"/>
<reference evidence="2" key="2">
    <citation type="submission" date="2013-08" db="EMBL/GenBank/DDBJ databases">
        <title>Draft genome sequence of Anaerofustis stercorihominis (DSM 17244).</title>
        <authorList>
            <person name="Sudarsanam P."/>
            <person name="Ley R."/>
            <person name="Guruge J."/>
            <person name="Turnbaugh P.J."/>
            <person name="Mahowald M."/>
            <person name="Liep D."/>
            <person name="Gordon J."/>
        </authorList>
    </citation>
    <scope>NUCLEOTIDE SEQUENCE</scope>
    <source>
        <strain evidence="2">DSM 17244</strain>
    </source>
</reference>
<dbReference type="Gene3D" id="3.40.630.30">
    <property type="match status" value="1"/>
</dbReference>
<dbReference type="CDD" id="cd04301">
    <property type="entry name" value="NAT_SF"/>
    <property type="match status" value="1"/>
</dbReference>
<dbReference type="InterPro" id="IPR016181">
    <property type="entry name" value="Acyl_CoA_acyltransferase"/>
</dbReference>
<dbReference type="Pfam" id="PF13673">
    <property type="entry name" value="Acetyltransf_10"/>
    <property type="match status" value="1"/>
</dbReference>
<keyword evidence="3" id="KW-1185">Reference proteome</keyword>
<sequence>MIIKKADKSDIKELKDIRIKFLKYEFKETIKNNESNIKRELLSYFKEHLNKDFYAYIALEGNKIISSAFISISNMPSGVNFINGKIGTVLNVFTVEDFRRQGIAKKLTEKLIEDASYINLDYIELNSTKEGYELYNKLGFKEIKTNYVPMKYDFNNK</sequence>
<organism evidence="2 3">
    <name type="scientific">Anaerofustis stercorihominis DSM 17244</name>
    <dbReference type="NCBI Taxonomy" id="445971"/>
    <lineage>
        <taxon>Bacteria</taxon>
        <taxon>Bacillati</taxon>
        <taxon>Bacillota</taxon>
        <taxon>Clostridia</taxon>
        <taxon>Eubacteriales</taxon>
        <taxon>Eubacteriaceae</taxon>
        <taxon>Anaerofustis</taxon>
    </lineage>
</organism>
<dbReference type="GeneID" id="97999886"/>
<evidence type="ECO:0000259" key="1">
    <source>
        <dbReference type="PROSITE" id="PS51186"/>
    </source>
</evidence>
<dbReference type="GO" id="GO:0016747">
    <property type="term" value="F:acyltransferase activity, transferring groups other than amino-acyl groups"/>
    <property type="evidence" value="ECO:0007669"/>
    <property type="project" value="InterPro"/>
</dbReference>
<dbReference type="HOGENOM" id="CLU_013985_35_2_9"/>
<name>B1C5P3_9FIRM</name>
<evidence type="ECO:0000313" key="2">
    <source>
        <dbReference type="EMBL" id="EDS73607.1"/>
    </source>
</evidence>
<dbReference type="InterPro" id="IPR000182">
    <property type="entry name" value="GNAT_dom"/>
</dbReference>
<proteinExistence type="predicted"/>
<dbReference type="Proteomes" id="UP000005178">
    <property type="component" value="Unassembled WGS sequence"/>
</dbReference>
<dbReference type="AlphaFoldDB" id="B1C5P3"/>
<comment type="caution">
    <text evidence="2">The sequence shown here is derived from an EMBL/GenBank/DDBJ whole genome shotgun (WGS) entry which is preliminary data.</text>
</comment>
<dbReference type="eggNOG" id="COG0454">
    <property type="taxonomic scope" value="Bacteria"/>
</dbReference>